<keyword evidence="3" id="KW-0804">Transcription</keyword>
<organism evidence="6 7">
    <name type="scientific">Salinactinospora qingdaonensis</name>
    <dbReference type="NCBI Taxonomy" id="702744"/>
    <lineage>
        <taxon>Bacteria</taxon>
        <taxon>Bacillati</taxon>
        <taxon>Actinomycetota</taxon>
        <taxon>Actinomycetes</taxon>
        <taxon>Streptosporangiales</taxon>
        <taxon>Nocardiopsidaceae</taxon>
        <taxon>Salinactinospora</taxon>
    </lineage>
</organism>
<keyword evidence="2 4" id="KW-0238">DNA-binding</keyword>
<evidence type="ECO:0000256" key="3">
    <source>
        <dbReference type="ARBA" id="ARBA00023163"/>
    </source>
</evidence>
<dbReference type="InterPro" id="IPR001647">
    <property type="entry name" value="HTH_TetR"/>
</dbReference>
<dbReference type="RefSeq" id="WP_344968272.1">
    <property type="nucleotide sequence ID" value="NZ_BAABDD010000004.1"/>
</dbReference>
<evidence type="ECO:0000313" key="6">
    <source>
        <dbReference type="EMBL" id="GAA3733666.1"/>
    </source>
</evidence>
<dbReference type="PROSITE" id="PS50977">
    <property type="entry name" value="HTH_TETR_2"/>
    <property type="match status" value="1"/>
</dbReference>
<evidence type="ECO:0000259" key="5">
    <source>
        <dbReference type="PROSITE" id="PS50977"/>
    </source>
</evidence>
<comment type="caution">
    <text evidence="6">The sequence shown here is derived from an EMBL/GenBank/DDBJ whole genome shotgun (WGS) entry which is preliminary data.</text>
</comment>
<dbReference type="EMBL" id="BAABDD010000004">
    <property type="protein sequence ID" value="GAA3733666.1"/>
    <property type="molecule type" value="Genomic_DNA"/>
</dbReference>
<evidence type="ECO:0000256" key="4">
    <source>
        <dbReference type="PROSITE-ProRule" id="PRU00335"/>
    </source>
</evidence>
<proteinExistence type="predicted"/>
<keyword evidence="7" id="KW-1185">Reference proteome</keyword>
<sequence length="224" mass="24394">MTPQNAPADADLHIRPPRQARSRRVWTRILDAGVAIIEEGGYEAFTIAAVCERANVAPPTVYARVDTKDALFLAVYEHGMARVMADEVGLADSPRWAELTCEQLICEAVAELARVFLRNAGFLGAVILVSGSHPEVKRRGSMHAHRLGDAFTTVLLRARDEIAHPDPHTAVRACYDTLFSTLVLRVAYGPGFAVAETDDATFTAHLADIAVRYLLHGQGPTRPA</sequence>
<evidence type="ECO:0000313" key="7">
    <source>
        <dbReference type="Proteomes" id="UP001500908"/>
    </source>
</evidence>
<gene>
    <name evidence="6" type="ORF">GCM10022402_12590</name>
</gene>
<accession>A0ABP7F8P4</accession>
<dbReference type="Gene3D" id="1.10.357.10">
    <property type="entry name" value="Tetracycline Repressor, domain 2"/>
    <property type="match status" value="1"/>
</dbReference>
<dbReference type="InterPro" id="IPR023772">
    <property type="entry name" value="DNA-bd_HTH_TetR-type_CS"/>
</dbReference>
<evidence type="ECO:0000256" key="1">
    <source>
        <dbReference type="ARBA" id="ARBA00023015"/>
    </source>
</evidence>
<dbReference type="PROSITE" id="PS01081">
    <property type="entry name" value="HTH_TETR_1"/>
    <property type="match status" value="1"/>
</dbReference>
<keyword evidence="1" id="KW-0805">Transcription regulation</keyword>
<dbReference type="PANTHER" id="PTHR30055:SF234">
    <property type="entry name" value="HTH-TYPE TRANSCRIPTIONAL REGULATOR BETI"/>
    <property type="match status" value="1"/>
</dbReference>
<feature type="DNA-binding region" description="H-T-H motif" evidence="4">
    <location>
        <begin position="46"/>
        <end position="65"/>
    </location>
</feature>
<reference evidence="7" key="1">
    <citation type="journal article" date="2019" name="Int. J. Syst. Evol. Microbiol.">
        <title>The Global Catalogue of Microorganisms (GCM) 10K type strain sequencing project: providing services to taxonomists for standard genome sequencing and annotation.</title>
        <authorList>
            <consortium name="The Broad Institute Genomics Platform"/>
            <consortium name="The Broad Institute Genome Sequencing Center for Infectious Disease"/>
            <person name="Wu L."/>
            <person name="Ma J."/>
        </authorList>
    </citation>
    <scope>NUCLEOTIDE SEQUENCE [LARGE SCALE GENOMIC DNA]</scope>
    <source>
        <strain evidence="7">JCM 17137</strain>
    </source>
</reference>
<dbReference type="SUPFAM" id="SSF46689">
    <property type="entry name" value="Homeodomain-like"/>
    <property type="match status" value="1"/>
</dbReference>
<dbReference type="InterPro" id="IPR009057">
    <property type="entry name" value="Homeodomain-like_sf"/>
</dbReference>
<name>A0ABP7F8P4_9ACTN</name>
<feature type="domain" description="HTH tetR-type" evidence="5">
    <location>
        <begin position="23"/>
        <end position="83"/>
    </location>
</feature>
<protein>
    <recommendedName>
        <fullName evidence="5">HTH tetR-type domain-containing protein</fullName>
    </recommendedName>
</protein>
<dbReference type="Pfam" id="PF00440">
    <property type="entry name" value="TetR_N"/>
    <property type="match status" value="1"/>
</dbReference>
<evidence type="ECO:0000256" key="2">
    <source>
        <dbReference type="ARBA" id="ARBA00023125"/>
    </source>
</evidence>
<dbReference type="InterPro" id="IPR050109">
    <property type="entry name" value="HTH-type_TetR-like_transc_reg"/>
</dbReference>
<dbReference type="Proteomes" id="UP001500908">
    <property type="component" value="Unassembled WGS sequence"/>
</dbReference>
<dbReference type="PANTHER" id="PTHR30055">
    <property type="entry name" value="HTH-TYPE TRANSCRIPTIONAL REGULATOR RUTR"/>
    <property type="match status" value="1"/>
</dbReference>